<protein>
    <recommendedName>
        <fullName evidence="1">PTS EIIA type-2 domain-containing protein</fullName>
    </recommendedName>
</protein>
<sequence>MIREGFNRKLRRSIMMNSQRFNVYPKKSFSSKDEVLTFLGKESSRLVGIPAMEFKEQLLKREEQGSIEIAPGILLPHFESPSFTQSKVLLLSLNPEVKGWNSEINNVKLVIVILLKAEEERPVKQEIAAFTRKLADDKYLDELMKLGNEYNN</sequence>
<dbReference type="InterPro" id="IPR002178">
    <property type="entry name" value="PTS_EIIA_type-2_dom"/>
</dbReference>
<evidence type="ECO:0000259" key="1">
    <source>
        <dbReference type="PROSITE" id="PS51094"/>
    </source>
</evidence>
<dbReference type="EMBL" id="CP027783">
    <property type="protein sequence ID" value="AYW48077.1"/>
    <property type="molecule type" value="Genomic_DNA"/>
</dbReference>
<proteinExistence type="predicted"/>
<dbReference type="Gene3D" id="3.40.930.10">
    <property type="entry name" value="Mannitol-specific EII, Chain A"/>
    <property type="match status" value="1"/>
</dbReference>
<name>A0ABM7A9D8_9ENTE</name>
<dbReference type="Proteomes" id="UP000268310">
    <property type="component" value="Chromosome"/>
</dbReference>
<dbReference type="Pfam" id="PF00359">
    <property type="entry name" value="PTS_EIIA_2"/>
    <property type="match status" value="1"/>
</dbReference>
<gene>
    <name evidence="2" type="ORF">C7K38_06655</name>
</gene>
<dbReference type="PROSITE" id="PS51094">
    <property type="entry name" value="PTS_EIIA_TYPE_2"/>
    <property type="match status" value="1"/>
</dbReference>
<keyword evidence="3" id="KW-1185">Reference proteome</keyword>
<dbReference type="SUPFAM" id="SSF55804">
    <property type="entry name" value="Phoshotransferase/anion transport protein"/>
    <property type="match status" value="1"/>
</dbReference>
<feature type="domain" description="PTS EIIA type-2" evidence="1">
    <location>
        <begin position="14"/>
        <end position="152"/>
    </location>
</feature>
<reference evidence="2 3" key="1">
    <citation type="journal article" date="2012" name="Int. J. Syst. Evol. Microbiol.">
        <title>Characterization of Tetragenococcus strains from sugar thick juice reveals a novel species, Tetragenococcus osmophilus sp. nov., and divides Tetragenococcus halophilus into two subspecies, T. halophilus subsp. halophilus subsp. nov. and T. halophilus subsp. flandriensis subsp. nov.</title>
        <authorList>
            <person name="Juste A."/>
            <person name="Van Trappen S."/>
            <person name="Verreth C."/>
            <person name="Cleenwerck I."/>
            <person name="De Vos P."/>
            <person name="Lievens B."/>
            <person name="Willems K.A."/>
        </authorList>
    </citation>
    <scope>NUCLEOTIDE SEQUENCE [LARGE SCALE GENOMIC DNA]</scope>
    <source>
        <strain evidence="2 3">JCM 31126</strain>
    </source>
</reference>
<organism evidence="2 3">
    <name type="scientific">Tetragenococcus osmophilus</name>
    <dbReference type="NCBI Taxonomy" id="526944"/>
    <lineage>
        <taxon>Bacteria</taxon>
        <taxon>Bacillati</taxon>
        <taxon>Bacillota</taxon>
        <taxon>Bacilli</taxon>
        <taxon>Lactobacillales</taxon>
        <taxon>Enterococcaceae</taxon>
        <taxon>Tetragenococcus</taxon>
    </lineage>
</organism>
<evidence type="ECO:0000313" key="2">
    <source>
        <dbReference type="EMBL" id="AYW48077.1"/>
    </source>
</evidence>
<accession>A0ABM7A9D8</accession>
<dbReference type="InterPro" id="IPR016152">
    <property type="entry name" value="PTrfase/Anion_transptr"/>
</dbReference>
<evidence type="ECO:0000313" key="3">
    <source>
        <dbReference type="Proteomes" id="UP000268310"/>
    </source>
</evidence>